<protein>
    <recommendedName>
        <fullName evidence="3">Carboxylic ester hydrolase</fullName>
        <ecNumber evidence="3">3.1.1.-</ecNumber>
    </recommendedName>
</protein>
<sequence>MKFTTYAACLLSGVSSAACVARPQKSPPTVSLDYATYQGVRLPGGVDQYLGMRYAAAPVGDLRFRGPQDPEKESGVQDASNFGPICVGAGQTASTTLTEDCLFVNVFKPSDATPKSKLPVWVFIQGGGYATNYQPNYNGTGVVMNSDIHNGTDMVLQSDYNIVFVNFNYRVGALGFLASEEVQADGDLNAGLLDQRKLLEWVQENIAKFGGDPDHVVIHGASAGAGSVAIHLTAYDGEDKGLFVGAVPQSPFWPTQRNLSELEFQYNRFVADTGCANATNALACLRSADLATIQTAGVTLPWEEGSDEPLPVWYWLPVTTGPGTLVPANLYDSFQAGKFIKVPLMIGDDTDEGTVFAYDAATPEDVARFFKNNYPLLDQSALDKINDAYPLTDPLPMHGAYFPSAAAAYGDSTFTCPGNTMAETMSKFYEAGKVWNYRYNVADPGNTAIGYGVLHTFESAAIFGPGYTGGAAADSYYTTNANIVPVVMNYYISFVRALDPNVYRYPGTPVWETWGDAEGGKGFRLKFETNDTVMEEVPQQLVDRCALWKELSNAMEV</sequence>
<evidence type="ECO:0000259" key="4">
    <source>
        <dbReference type="Pfam" id="PF00135"/>
    </source>
</evidence>
<dbReference type="InterPro" id="IPR050654">
    <property type="entry name" value="AChE-related_enzymes"/>
</dbReference>
<dbReference type="Pfam" id="PF00135">
    <property type="entry name" value="COesterase"/>
    <property type="match status" value="1"/>
</dbReference>
<dbReference type="Proteomes" id="UP000094444">
    <property type="component" value="Unassembled WGS sequence"/>
</dbReference>
<dbReference type="PANTHER" id="PTHR43918">
    <property type="entry name" value="ACETYLCHOLINESTERASE"/>
    <property type="match status" value="1"/>
</dbReference>
<dbReference type="PANTHER" id="PTHR43918:SF4">
    <property type="entry name" value="CARBOXYLIC ESTER HYDROLASE"/>
    <property type="match status" value="1"/>
</dbReference>
<evidence type="ECO:0000256" key="1">
    <source>
        <dbReference type="ARBA" id="ARBA00005964"/>
    </source>
</evidence>
<accession>A0A2P5IBG2</accession>
<keyword evidence="2 3" id="KW-0378">Hydrolase</keyword>
<organism evidence="5 6">
    <name type="scientific">Diaporthe helianthi</name>
    <dbReference type="NCBI Taxonomy" id="158607"/>
    <lineage>
        <taxon>Eukaryota</taxon>
        <taxon>Fungi</taxon>
        <taxon>Dikarya</taxon>
        <taxon>Ascomycota</taxon>
        <taxon>Pezizomycotina</taxon>
        <taxon>Sordariomycetes</taxon>
        <taxon>Sordariomycetidae</taxon>
        <taxon>Diaporthales</taxon>
        <taxon>Diaporthaceae</taxon>
        <taxon>Diaporthe</taxon>
    </lineage>
</organism>
<dbReference type="SUPFAM" id="SSF53474">
    <property type="entry name" value="alpha/beta-Hydrolases"/>
    <property type="match status" value="1"/>
</dbReference>
<evidence type="ECO:0000313" key="6">
    <source>
        <dbReference type="Proteomes" id="UP000094444"/>
    </source>
</evidence>
<dbReference type="PROSITE" id="PS00941">
    <property type="entry name" value="CARBOXYLESTERASE_B_2"/>
    <property type="match status" value="1"/>
</dbReference>
<dbReference type="Gene3D" id="3.40.50.1820">
    <property type="entry name" value="alpha/beta hydrolase"/>
    <property type="match status" value="1"/>
</dbReference>
<evidence type="ECO:0000313" key="5">
    <source>
        <dbReference type="EMBL" id="POS79853.1"/>
    </source>
</evidence>
<evidence type="ECO:0000256" key="2">
    <source>
        <dbReference type="ARBA" id="ARBA00022801"/>
    </source>
</evidence>
<dbReference type="InterPro" id="IPR002018">
    <property type="entry name" value="CarbesteraseB"/>
</dbReference>
<dbReference type="InterPro" id="IPR029058">
    <property type="entry name" value="AB_hydrolase_fold"/>
</dbReference>
<name>A0A2P5IBG2_DIAHE</name>
<keyword evidence="3" id="KW-0732">Signal</keyword>
<dbReference type="InParanoid" id="A0A2P5IBG2"/>
<comment type="caution">
    <text evidence="5">The sequence shown here is derived from an EMBL/GenBank/DDBJ whole genome shotgun (WGS) entry which is preliminary data.</text>
</comment>
<dbReference type="PROSITE" id="PS00122">
    <property type="entry name" value="CARBOXYLESTERASE_B_1"/>
    <property type="match status" value="1"/>
</dbReference>
<dbReference type="EMBL" id="MAVT02000085">
    <property type="protein sequence ID" value="POS79853.1"/>
    <property type="molecule type" value="Genomic_DNA"/>
</dbReference>
<dbReference type="InterPro" id="IPR019826">
    <property type="entry name" value="Carboxylesterase_B_AS"/>
</dbReference>
<proteinExistence type="inferred from homology"/>
<dbReference type="InterPro" id="IPR019819">
    <property type="entry name" value="Carboxylesterase_B_CS"/>
</dbReference>
<feature type="signal peptide" evidence="3">
    <location>
        <begin position="1"/>
        <end position="19"/>
    </location>
</feature>
<dbReference type="STRING" id="158607.A0A2P5IBG2"/>
<dbReference type="AlphaFoldDB" id="A0A2P5IBG2"/>
<keyword evidence="6" id="KW-1185">Reference proteome</keyword>
<dbReference type="GO" id="GO:0052689">
    <property type="term" value="F:carboxylic ester hydrolase activity"/>
    <property type="evidence" value="ECO:0007669"/>
    <property type="project" value="TreeGrafter"/>
</dbReference>
<dbReference type="EC" id="3.1.1.-" evidence="3"/>
<dbReference type="PROSITE" id="PS51257">
    <property type="entry name" value="PROKAR_LIPOPROTEIN"/>
    <property type="match status" value="1"/>
</dbReference>
<comment type="similarity">
    <text evidence="1 3">Belongs to the type-B carboxylesterase/lipase family.</text>
</comment>
<feature type="domain" description="Carboxylesterase type B" evidence="4">
    <location>
        <begin position="28"/>
        <end position="530"/>
    </location>
</feature>
<gene>
    <name evidence="5" type="ORF">DHEL01_v201755</name>
</gene>
<dbReference type="OrthoDB" id="408631at2759"/>
<feature type="chain" id="PRO_5015021195" description="Carboxylic ester hydrolase" evidence="3">
    <location>
        <begin position="20"/>
        <end position="557"/>
    </location>
</feature>
<evidence type="ECO:0000256" key="3">
    <source>
        <dbReference type="RuleBase" id="RU361235"/>
    </source>
</evidence>
<reference evidence="5" key="1">
    <citation type="submission" date="2017-09" db="EMBL/GenBank/DDBJ databases">
        <title>Polyketide synthases of a Diaporthe helianthi virulent isolate.</title>
        <authorList>
            <person name="Baroncelli R."/>
        </authorList>
    </citation>
    <scope>NUCLEOTIDE SEQUENCE [LARGE SCALE GENOMIC DNA]</scope>
    <source>
        <strain evidence="5">7/96</strain>
    </source>
</reference>